<feature type="chain" id="PRO_5021432508" description="Secreted protein" evidence="1">
    <location>
        <begin position="24"/>
        <end position="93"/>
    </location>
</feature>
<dbReference type="EMBL" id="BGPR01084663">
    <property type="protein sequence ID" value="GBL96333.1"/>
    <property type="molecule type" value="Genomic_DNA"/>
</dbReference>
<evidence type="ECO:0000256" key="1">
    <source>
        <dbReference type="SAM" id="SignalP"/>
    </source>
</evidence>
<reference evidence="2 3" key="1">
    <citation type="journal article" date="2019" name="Sci. Rep.">
        <title>Orb-weaving spider Araneus ventricosus genome elucidates the spidroin gene catalogue.</title>
        <authorList>
            <person name="Kono N."/>
            <person name="Nakamura H."/>
            <person name="Ohtoshi R."/>
            <person name="Moran D.A.P."/>
            <person name="Shinohara A."/>
            <person name="Yoshida Y."/>
            <person name="Fujiwara M."/>
            <person name="Mori M."/>
            <person name="Tomita M."/>
            <person name="Arakawa K."/>
        </authorList>
    </citation>
    <scope>NUCLEOTIDE SEQUENCE [LARGE SCALE GENOMIC DNA]</scope>
</reference>
<dbReference type="AlphaFoldDB" id="A0A4Y2BWM0"/>
<name>A0A4Y2BWM0_ARAVE</name>
<keyword evidence="3" id="KW-1185">Reference proteome</keyword>
<feature type="signal peptide" evidence="1">
    <location>
        <begin position="1"/>
        <end position="23"/>
    </location>
</feature>
<evidence type="ECO:0000313" key="3">
    <source>
        <dbReference type="Proteomes" id="UP000499080"/>
    </source>
</evidence>
<sequence>MHLLWVAPILYCICFSPEEFVHSEREPLQLLFPLERDSSLSHLSTPVAFQHLWPGSPNGAVGYPDWLGIQISEHAAPILGGFAHCRPVLARNG</sequence>
<proteinExistence type="predicted"/>
<organism evidence="2 3">
    <name type="scientific">Araneus ventricosus</name>
    <name type="common">Orbweaver spider</name>
    <name type="synonym">Epeira ventricosa</name>
    <dbReference type="NCBI Taxonomy" id="182803"/>
    <lineage>
        <taxon>Eukaryota</taxon>
        <taxon>Metazoa</taxon>
        <taxon>Ecdysozoa</taxon>
        <taxon>Arthropoda</taxon>
        <taxon>Chelicerata</taxon>
        <taxon>Arachnida</taxon>
        <taxon>Araneae</taxon>
        <taxon>Araneomorphae</taxon>
        <taxon>Entelegynae</taxon>
        <taxon>Araneoidea</taxon>
        <taxon>Araneidae</taxon>
        <taxon>Araneus</taxon>
    </lineage>
</organism>
<protein>
    <recommendedName>
        <fullName evidence="4">Secreted protein</fullName>
    </recommendedName>
</protein>
<evidence type="ECO:0000313" key="2">
    <source>
        <dbReference type="EMBL" id="GBL96333.1"/>
    </source>
</evidence>
<evidence type="ECO:0008006" key="4">
    <source>
        <dbReference type="Google" id="ProtNLM"/>
    </source>
</evidence>
<keyword evidence="1" id="KW-0732">Signal</keyword>
<gene>
    <name evidence="2" type="ORF">AVEN_272763_1</name>
</gene>
<dbReference type="Proteomes" id="UP000499080">
    <property type="component" value="Unassembled WGS sequence"/>
</dbReference>
<comment type="caution">
    <text evidence="2">The sequence shown here is derived from an EMBL/GenBank/DDBJ whole genome shotgun (WGS) entry which is preliminary data.</text>
</comment>
<accession>A0A4Y2BWM0</accession>